<dbReference type="PROSITE" id="PS51355">
    <property type="entry name" value="GLUTATHIONE_PEROXID_3"/>
    <property type="match status" value="1"/>
</dbReference>
<dbReference type="PANTHER" id="PTHR11592:SF78">
    <property type="entry name" value="GLUTATHIONE PEROXIDASE"/>
    <property type="match status" value="1"/>
</dbReference>
<accession>A0A381Q223</accession>
<dbReference type="EMBL" id="UINC01001177">
    <property type="protein sequence ID" value="SUZ73381.1"/>
    <property type="molecule type" value="Genomic_DNA"/>
</dbReference>
<evidence type="ECO:0008006" key="5">
    <source>
        <dbReference type="Google" id="ProtNLM"/>
    </source>
</evidence>
<reference evidence="4" key="1">
    <citation type="submission" date="2018-05" db="EMBL/GenBank/DDBJ databases">
        <authorList>
            <person name="Lanie J.A."/>
            <person name="Ng W.-L."/>
            <person name="Kazmierczak K.M."/>
            <person name="Andrzejewski T.M."/>
            <person name="Davidsen T.M."/>
            <person name="Wayne K.J."/>
            <person name="Tettelin H."/>
            <person name="Glass J.I."/>
            <person name="Rusch D."/>
            <person name="Podicherti R."/>
            <person name="Tsui H.-C.T."/>
            <person name="Winkler M.E."/>
        </authorList>
    </citation>
    <scope>NUCLEOTIDE SEQUENCE</scope>
</reference>
<evidence type="ECO:0000256" key="2">
    <source>
        <dbReference type="ARBA" id="ARBA00022559"/>
    </source>
</evidence>
<name>A0A381Q223_9ZZZZ</name>
<dbReference type="InterPro" id="IPR000889">
    <property type="entry name" value="Glutathione_peroxidase"/>
</dbReference>
<dbReference type="PIRSF" id="PIRSF000303">
    <property type="entry name" value="Glutathion_perox"/>
    <property type="match status" value="1"/>
</dbReference>
<dbReference type="SUPFAM" id="SSF52833">
    <property type="entry name" value="Thioredoxin-like"/>
    <property type="match status" value="1"/>
</dbReference>
<evidence type="ECO:0000256" key="3">
    <source>
        <dbReference type="ARBA" id="ARBA00023002"/>
    </source>
</evidence>
<evidence type="ECO:0000313" key="4">
    <source>
        <dbReference type="EMBL" id="SUZ73381.1"/>
    </source>
</evidence>
<dbReference type="PANTHER" id="PTHR11592">
    <property type="entry name" value="GLUTATHIONE PEROXIDASE"/>
    <property type="match status" value="1"/>
</dbReference>
<protein>
    <recommendedName>
        <fullName evidence="5">Glutathione peroxidase</fullName>
    </recommendedName>
</protein>
<comment type="similarity">
    <text evidence="1">Belongs to the glutathione peroxidase family.</text>
</comment>
<keyword evidence="3" id="KW-0560">Oxidoreductase</keyword>
<dbReference type="GO" id="GO:0004601">
    <property type="term" value="F:peroxidase activity"/>
    <property type="evidence" value="ECO:0007669"/>
    <property type="project" value="UniProtKB-KW"/>
</dbReference>
<keyword evidence="2" id="KW-0575">Peroxidase</keyword>
<dbReference type="CDD" id="cd00340">
    <property type="entry name" value="GSH_Peroxidase"/>
    <property type="match status" value="1"/>
</dbReference>
<dbReference type="Pfam" id="PF00255">
    <property type="entry name" value="GSHPx"/>
    <property type="match status" value="1"/>
</dbReference>
<dbReference type="AlphaFoldDB" id="A0A381Q223"/>
<gene>
    <name evidence="4" type="ORF">METZ01_LOCUS26235</name>
</gene>
<evidence type="ECO:0000256" key="1">
    <source>
        <dbReference type="ARBA" id="ARBA00006926"/>
    </source>
</evidence>
<organism evidence="4">
    <name type="scientific">marine metagenome</name>
    <dbReference type="NCBI Taxonomy" id="408172"/>
    <lineage>
        <taxon>unclassified sequences</taxon>
        <taxon>metagenomes</taxon>
        <taxon>ecological metagenomes</taxon>
    </lineage>
</organism>
<proteinExistence type="inferred from homology"/>
<dbReference type="PRINTS" id="PR01011">
    <property type="entry name" value="GLUTPROXDASE"/>
</dbReference>
<sequence>MKKTLISLILLYLSGSLLANCPNVLDHEVRLLDSKETKNLCQYKDKVILAVNVASRCGYTPQYTGLQNLYKDLKDEDFVILAFPSRDFLWQEFSDESDIKEFCSTEYGVTFPMFATSSVKGRKANNFYKELIKETGIEPGWNFHKYLIGRDGKVSSFNTKVEPNSSELISSIKSLL</sequence>
<dbReference type="GO" id="GO:0034599">
    <property type="term" value="P:cellular response to oxidative stress"/>
    <property type="evidence" value="ECO:0007669"/>
    <property type="project" value="TreeGrafter"/>
</dbReference>
<dbReference type="Gene3D" id="3.40.30.10">
    <property type="entry name" value="Glutaredoxin"/>
    <property type="match status" value="1"/>
</dbReference>
<dbReference type="InterPro" id="IPR036249">
    <property type="entry name" value="Thioredoxin-like_sf"/>
</dbReference>